<dbReference type="InterPro" id="IPR000551">
    <property type="entry name" value="MerR-type_HTH_dom"/>
</dbReference>
<keyword evidence="5" id="KW-1133">Transmembrane helix</keyword>
<keyword evidence="5" id="KW-0812">Transmembrane</keyword>
<keyword evidence="3 7" id="KW-0238">DNA-binding</keyword>
<dbReference type="PRINTS" id="PR00040">
    <property type="entry name" value="HTHMERR"/>
</dbReference>
<dbReference type="GO" id="GO:0003677">
    <property type="term" value="F:DNA binding"/>
    <property type="evidence" value="ECO:0007669"/>
    <property type="project" value="UniProtKB-KW"/>
</dbReference>
<proteinExistence type="predicted"/>
<evidence type="ECO:0000256" key="2">
    <source>
        <dbReference type="ARBA" id="ARBA00023015"/>
    </source>
</evidence>
<keyword evidence="2" id="KW-0805">Transcription regulation</keyword>
<dbReference type="CDD" id="cd01106">
    <property type="entry name" value="HTH_TipAL-Mta"/>
    <property type="match status" value="1"/>
</dbReference>
<evidence type="ECO:0000313" key="8">
    <source>
        <dbReference type="Proteomes" id="UP000182584"/>
    </source>
</evidence>
<name>A0A1H9RDM8_BUTFI</name>
<keyword evidence="4" id="KW-0804">Transcription</keyword>
<dbReference type="SUPFAM" id="SSF46955">
    <property type="entry name" value="Putative DNA-binding domain"/>
    <property type="match status" value="1"/>
</dbReference>
<feature type="domain" description="HTH merR-type" evidence="6">
    <location>
        <begin position="1"/>
        <end position="69"/>
    </location>
</feature>
<dbReference type="InterPro" id="IPR047057">
    <property type="entry name" value="MerR_fam"/>
</dbReference>
<gene>
    <name evidence="7" type="ORF">SAMN04487884_109107</name>
</gene>
<dbReference type="SMART" id="SM00422">
    <property type="entry name" value="HTH_MERR"/>
    <property type="match status" value="1"/>
</dbReference>
<dbReference type="RefSeq" id="WP_074755685.1">
    <property type="nucleotide sequence ID" value="NZ_FOGJ01000009.1"/>
</dbReference>
<dbReference type="PANTHER" id="PTHR30204:SF69">
    <property type="entry name" value="MERR-FAMILY TRANSCRIPTIONAL REGULATOR"/>
    <property type="match status" value="1"/>
</dbReference>
<evidence type="ECO:0000256" key="5">
    <source>
        <dbReference type="SAM" id="Phobius"/>
    </source>
</evidence>
<accession>A0A1H9RDM8</accession>
<evidence type="ECO:0000256" key="4">
    <source>
        <dbReference type="ARBA" id="ARBA00023163"/>
    </source>
</evidence>
<keyword evidence="5" id="KW-0472">Membrane</keyword>
<dbReference type="Pfam" id="PF13411">
    <property type="entry name" value="MerR_1"/>
    <property type="match status" value="1"/>
</dbReference>
<dbReference type="GO" id="GO:0003700">
    <property type="term" value="F:DNA-binding transcription factor activity"/>
    <property type="evidence" value="ECO:0007669"/>
    <property type="project" value="InterPro"/>
</dbReference>
<dbReference type="PROSITE" id="PS50937">
    <property type="entry name" value="HTH_MERR_2"/>
    <property type="match status" value="1"/>
</dbReference>
<dbReference type="OrthoDB" id="9791488at2"/>
<dbReference type="InterPro" id="IPR009061">
    <property type="entry name" value="DNA-bd_dom_put_sf"/>
</dbReference>
<dbReference type="Proteomes" id="UP000182584">
    <property type="component" value="Unassembled WGS sequence"/>
</dbReference>
<protein>
    <submittedName>
        <fullName evidence="7">DNA-binding transcriptional regulator, MerR family</fullName>
    </submittedName>
</protein>
<evidence type="ECO:0000256" key="3">
    <source>
        <dbReference type="ARBA" id="ARBA00023125"/>
    </source>
</evidence>
<sequence>MTISEVAKYLDVDISTVRFYERKGLVTPARREDSKYRDYSEGDVMTLKRIMLYRKLDFSIEDIQTILSENADVHEMLVSRKKQLEAQEEQLLGSLALCEKMLDDNAGKDMEVDYYLSYVHEEEQKGRTFPDIVPALDRVADNMNMEKYVGLPFMPQLLQNAVARRIAALVAFAVLVVFPVICIVNNIMEIASGSGSIMKLIIWCVYGVMMISVFMRLIEKK</sequence>
<evidence type="ECO:0000259" key="6">
    <source>
        <dbReference type="PROSITE" id="PS50937"/>
    </source>
</evidence>
<feature type="transmembrane region" description="Helical" evidence="5">
    <location>
        <begin position="200"/>
        <end position="218"/>
    </location>
</feature>
<organism evidence="7 8">
    <name type="scientific">Butyrivibrio fibrisolvens</name>
    <dbReference type="NCBI Taxonomy" id="831"/>
    <lineage>
        <taxon>Bacteria</taxon>
        <taxon>Bacillati</taxon>
        <taxon>Bacillota</taxon>
        <taxon>Clostridia</taxon>
        <taxon>Lachnospirales</taxon>
        <taxon>Lachnospiraceae</taxon>
        <taxon>Butyrivibrio</taxon>
    </lineage>
</organism>
<dbReference type="EMBL" id="FOGJ01000009">
    <property type="protein sequence ID" value="SER70129.1"/>
    <property type="molecule type" value="Genomic_DNA"/>
</dbReference>
<evidence type="ECO:0000256" key="1">
    <source>
        <dbReference type="ARBA" id="ARBA00022491"/>
    </source>
</evidence>
<dbReference type="PANTHER" id="PTHR30204">
    <property type="entry name" value="REDOX-CYCLING DRUG-SENSING TRANSCRIPTIONAL ACTIVATOR SOXR"/>
    <property type="match status" value="1"/>
</dbReference>
<reference evidence="7 8" key="1">
    <citation type="submission" date="2016-10" db="EMBL/GenBank/DDBJ databases">
        <authorList>
            <person name="de Groot N.N."/>
        </authorList>
    </citation>
    <scope>NUCLEOTIDE SEQUENCE [LARGE SCALE GENOMIC DNA]</scope>
    <source>
        <strain evidence="7 8">AR40</strain>
    </source>
</reference>
<evidence type="ECO:0000313" key="7">
    <source>
        <dbReference type="EMBL" id="SER70129.1"/>
    </source>
</evidence>
<dbReference type="AlphaFoldDB" id="A0A1H9RDM8"/>
<keyword evidence="1" id="KW-0678">Repressor</keyword>
<feature type="transmembrane region" description="Helical" evidence="5">
    <location>
        <begin position="166"/>
        <end position="188"/>
    </location>
</feature>
<dbReference type="Gene3D" id="1.10.1660.10">
    <property type="match status" value="1"/>
</dbReference>